<feature type="domain" description="PDZ" evidence="4">
    <location>
        <begin position="35"/>
        <end position="96"/>
    </location>
</feature>
<dbReference type="GO" id="GO:0032426">
    <property type="term" value="C:stereocilium tip"/>
    <property type="evidence" value="ECO:0007669"/>
    <property type="project" value="TreeGrafter"/>
</dbReference>
<evidence type="ECO:0000313" key="6">
    <source>
        <dbReference type="Proteomes" id="UP000663823"/>
    </source>
</evidence>
<dbReference type="CDD" id="cd00136">
    <property type="entry name" value="PDZ_canonical"/>
    <property type="match status" value="1"/>
</dbReference>
<evidence type="ECO:0000313" key="5">
    <source>
        <dbReference type="EMBL" id="CAF4127121.1"/>
    </source>
</evidence>
<dbReference type="GO" id="GO:0005929">
    <property type="term" value="C:cilium"/>
    <property type="evidence" value="ECO:0007669"/>
    <property type="project" value="TreeGrafter"/>
</dbReference>
<sequence>MFSSPSSLKEDESFSSHQRYYFGPSRLLTKRIHIKSNNGTLDFTITGGNDHQPIQVTSVVWASQAYLQGMRPGDQIISINGISFQQNINYAQALQVTVLVEKGKRLGLVIRGGAEYGLGIFIAGVDEGSLSDQAGLCIGDQILSVNGIDFLHITHSDAVQLLRNIDKMSFHLRQINKLPKPKDNIQKINSISTRTSPRIFQKKLDKNKSQYNVSSSLSNYLINSKTNFFQLIIDKDDQFKIKHLIYQYEQNQIHIDQLIKPLLEILNKQYQQYRNEIIESIRRFIRPNDLDRFDINIIKDDLNTLKLSHERLVRSSLSPTRMSLQPPINNMSKSVENLSIEKDQGLIRPKSLLLNEQIKKSV</sequence>
<dbReference type="AlphaFoldDB" id="A0A819WJM9"/>
<dbReference type="PANTHER" id="PTHR23116:SF29">
    <property type="entry name" value="PDZ DOMAIN-CONTAINING PROTEIN 7"/>
    <property type="match status" value="1"/>
</dbReference>
<protein>
    <recommendedName>
        <fullName evidence="4">PDZ domain-containing protein</fullName>
    </recommendedName>
</protein>
<feature type="non-terminal residue" evidence="5">
    <location>
        <position position="362"/>
    </location>
</feature>
<evidence type="ECO:0000259" key="4">
    <source>
        <dbReference type="PROSITE" id="PS50106"/>
    </source>
</evidence>
<dbReference type="FunFam" id="2.30.42.10:FF:000087">
    <property type="entry name" value="Whirlin a"/>
    <property type="match status" value="1"/>
</dbReference>
<dbReference type="SMART" id="SM00228">
    <property type="entry name" value="PDZ"/>
    <property type="match status" value="2"/>
</dbReference>
<accession>A0A819WJM9</accession>
<dbReference type="Proteomes" id="UP000663823">
    <property type="component" value="Unassembled WGS sequence"/>
</dbReference>
<evidence type="ECO:0000256" key="3">
    <source>
        <dbReference type="ARBA" id="ARBA00023273"/>
    </source>
</evidence>
<dbReference type="EMBL" id="CAJOAX010013221">
    <property type="protein sequence ID" value="CAF4127121.1"/>
    <property type="molecule type" value="Genomic_DNA"/>
</dbReference>
<dbReference type="PANTHER" id="PTHR23116">
    <property type="entry name" value="PDZ DOMAIN CONTAINING WHIRLIN AND HARMONIN-RELATED"/>
    <property type="match status" value="1"/>
</dbReference>
<dbReference type="Gene3D" id="2.30.42.10">
    <property type="match status" value="2"/>
</dbReference>
<comment type="caution">
    <text evidence="5">The sequence shown here is derived from an EMBL/GenBank/DDBJ whole genome shotgun (WGS) entry which is preliminary data.</text>
</comment>
<dbReference type="PROSITE" id="PS50106">
    <property type="entry name" value="PDZ"/>
    <property type="match status" value="2"/>
</dbReference>
<dbReference type="Pfam" id="PF00595">
    <property type="entry name" value="PDZ"/>
    <property type="match status" value="2"/>
</dbReference>
<dbReference type="InterPro" id="IPR051844">
    <property type="entry name" value="USH2_Complex_Protein"/>
</dbReference>
<dbReference type="GO" id="GO:0002142">
    <property type="term" value="C:stereocilia ankle link complex"/>
    <property type="evidence" value="ECO:0007669"/>
    <property type="project" value="TreeGrafter"/>
</dbReference>
<comment type="subcellular location">
    <subcellularLocation>
        <location evidence="1">Cell projection</location>
    </subcellularLocation>
</comment>
<feature type="domain" description="PDZ" evidence="4">
    <location>
        <begin position="95"/>
        <end position="164"/>
    </location>
</feature>
<dbReference type="InterPro" id="IPR036034">
    <property type="entry name" value="PDZ_sf"/>
</dbReference>
<dbReference type="SUPFAM" id="SSF50156">
    <property type="entry name" value="PDZ domain-like"/>
    <property type="match status" value="2"/>
</dbReference>
<evidence type="ECO:0000256" key="2">
    <source>
        <dbReference type="ARBA" id="ARBA00022737"/>
    </source>
</evidence>
<keyword evidence="2" id="KW-0677">Repeat</keyword>
<keyword evidence="3" id="KW-0966">Cell projection</keyword>
<reference evidence="5" key="1">
    <citation type="submission" date="2021-02" db="EMBL/GenBank/DDBJ databases">
        <authorList>
            <person name="Nowell W R."/>
        </authorList>
    </citation>
    <scope>NUCLEOTIDE SEQUENCE</scope>
</reference>
<dbReference type="InterPro" id="IPR001478">
    <property type="entry name" value="PDZ"/>
</dbReference>
<name>A0A819WJM9_9BILA</name>
<proteinExistence type="predicted"/>
<evidence type="ECO:0000256" key="1">
    <source>
        <dbReference type="ARBA" id="ARBA00004316"/>
    </source>
</evidence>
<organism evidence="5 6">
    <name type="scientific">Rotaria sordida</name>
    <dbReference type="NCBI Taxonomy" id="392033"/>
    <lineage>
        <taxon>Eukaryota</taxon>
        <taxon>Metazoa</taxon>
        <taxon>Spiralia</taxon>
        <taxon>Gnathifera</taxon>
        <taxon>Rotifera</taxon>
        <taxon>Eurotatoria</taxon>
        <taxon>Bdelloidea</taxon>
        <taxon>Philodinida</taxon>
        <taxon>Philodinidae</taxon>
        <taxon>Rotaria</taxon>
    </lineage>
</organism>
<gene>
    <name evidence="5" type="ORF">OTI717_LOCUS35111</name>
</gene>
<dbReference type="GO" id="GO:0005886">
    <property type="term" value="C:plasma membrane"/>
    <property type="evidence" value="ECO:0007669"/>
    <property type="project" value="TreeGrafter"/>
</dbReference>